<sequence>MQGNQIRPPESDYTGVFQAPLRLRPAILVHDPDRQKDDKNDDALHTAPPRLPTVRQAGRRGGGKWLVGLAEAREVVNTTLVVGSSLRAAMLGSNSLAEPNASIHEASS</sequence>
<feature type="compositionally biased region" description="Basic and acidic residues" evidence="1">
    <location>
        <begin position="30"/>
        <end position="44"/>
    </location>
</feature>
<dbReference type="AlphaFoldDB" id="A0A3S5AB07"/>
<evidence type="ECO:0000256" key="1">
    <source>
        <dbReference type="SAM" id="MobiDB-lite"/>
    </source>
</evidence>
<feature type="region of interest" description="Disordered" evidence="1">
    <location>
        <begin position="29"/>
        <end position="59"/>
    </location>
</feature>
<dbReference type="Proteomes" id="UP000784294">
    <property type="component" value="Unassembled WGS sequence"/>
</dbReference>
<name>A0A3S5AB07_9PLAT</name>
<organism evidence="2 3">
    <name type="scientific">Protopolystoma xenopodis</name>
    <dbReference type="NCBI Taxonomy" id="117903"/>
    <lineage>
        <taxon>Eukaryota</taxon>
        <taxon>Metazoa</taxon>
        <taxon>Spiralia</taxon>
        <taxon>Lophotrochozoa</taxon>
        <taxon>Platyhelminthes</taxon>
        <taxon>Monogenea</taxon>
        <taxon>Polyopisthocotylea</taxon>
        <taxon>Polystomatidea</taxon>
        <taxon>Polystomatidae</taxon>
        <taxon>Protopolystoma</taxon>
    </lineage>
</organism>
<protein>
    <submittedName>
        <fullName evidence="2">Uncharacterized protein</fullName>
    </submittedName>
</protein>
<accession>A0A3S5AB07</accession>
<dbReference type="EMBL" id="CAAALY010041395">
    <property type="protein sequence ID" value="VEL19390.1"/>
    <property type="molecule type" value="Genomic_DNA"/>
</dbReference>
<evidence type="ECO:0000313" key="3">
    <source>
        <dbReference type="Proteomes" id="UP000784294"/>
    </source>
</evidence>
<comment type="caution">
    <text evidence="2">The sequence shown here is derived from an EMBL/GenBank/DDBJ whole genome shotgun (WGS) entry which is preliminary data.</text>
</comment>
<proteinExistence type="predicted"/>
<evidence type="ECO:0000313" key="2">
    <source>
        <dbReference type="EMBL" id="VEL19390.1"/>
    </source>
</evidence>
<reference evidence="2" key="1">
    <citation type="submission" date="2018-11" db="EMBL/GenBank/DDBJ databases">
        <authorList>
            <consortium name="Pathogen Informatics"/>
        </authorList>
    </citation>
    <scope>NUCLEOTIDE SEQUENCE</scope>
</reference>
<keyword evidence="3" id="KW-1185">Reference proteome</keyword>
<gene>
    <name evidence="2" type="ORF">PXEA_LOCUS12830</name>
</gene>